<dbReference type="AlphaFoldDB" id="A0A099GL01"/>
<evidence type="ECO:0000313" key="1">
    <source>
        <dbReference type="EMBL" id="KGJ23490.1"/>
    </source>
</evidence>
<dbReference type="Proteomes" id="UP000029858">
    <property type="component" value="Unassembled WGS sequence"/>
</dbReference>
<dbReference type="RefSeq" id="WP_036706799.1">
    <property type="nucleotide sequence ID" value="NZ_JRKQ01000004.1"/>
</dbReference>
<dbReference type="EMBL" id="JRKQ01000004">
    <property type="protein sequence ID" value="KGJ23490.1"/>
    <property type="molecule type" value="Genomic_DNA"/>
</dbReference>
<sequence length="74" mass="8110">MPLDPARRHQIEQDAITAAWEAERLAACDDAIALLREVADLECDDDGDVIIGTDANGYNDLLSRITTFLAAHDQ</sequence>
<protein>
    <submittedName>
        <fullName evidence="1">Uncharacterized protein</fullName>
    </submittedName>
</protein>
<accession>A0A099GL01</accession>
<reference evidence="1 2" key="2">
    <citation type="submission" date="2014-10" db="EMBL/GenBank/DDBJ databases">
        <title>Paracoccus sanguinis sp. nov., isolated from clinical specimens of New York State patients.</title>
        <authorList>
            <person name="Mingle L.A."/>
            <person name="Cole J.A."/>
            <person name="Lapierre P."/>
            <person name="Musser K.A."/>
        </authorList>
    </citation>
    <scope>NUCLEOTIDE SEQUENCE [LARGE SCALE GENOMIC DNA]</scope>
    <source>
        <strain evidence="1 2">5503</strain>
    </source>
</reference>
<evidence type="ECO:0000313" key="2">
    <source>
        <dbReference type="Proteomes" id="UP000029858"/>
    </source>
</evidence>
<proteinExistence type="predicted"/>
<name>A0A099GL01_9RHOB</name>
<reference evidence="1 2" key="1">
    <citation type="submission" date="2014-09" db="EMBL/GenBank/DDBJ databases">
        <authorList>
            <person name="McGinnis J.M."/>
            <person name="Wolfgang W.J."/>
        </authorList>
    </citation>
    <scope>NUCLEOTIDE SEQUENCE [LARGE SCALE GENOMIC DNA]</scope>
    <source>
        <strain evidence="1 2">5503</strain>
    </source>
</reference>
<organism evidence="1 2">
    <name type="scientific">Paracoccus sanguinis</name>
    <dbReference type="NCBI Taxonomy" id="1545044"/>
    <lineage>
        <taxon>Bacteria</taxon>
        <taxon>Pseudomonadati</taxon>
        <taxon>Pseudomonadota</taxon>
        <taxon>Alphaproteobacteria</taxon>
        <taxon>Rhodobacterales</taxon>
        <taxon>Paracoccaceae</taxon>
        <taxon>Paracoccus</taxon>
    </lineage>
</organism>
<comment type="caution">
    <text evidence="1">The sequence shown here is derived from an EMBL/GenBank/DDBJ whole genome shotgun (WGS) entry which is preliminary data.</text>
</comment>
<gene>
    <name evidence="1" type="ORF">IX56_01630</name>
</gene>